<name>A0A0C3DG48_9AGAM</name>
<dbReference type="OrthoDB" id="2658401at2759"/>
<dbReference type="Proteomes" id="UP000053989">
    <property type="component" value="Unassembled WGS sequence"/>
</dbReference>
<dbReference type="HOGENOM" id="CLU_058077_0_0_1"/>
<protein>
    <submittedName>
        <fullName evidence="1">Uncharacterized protein</fullName>
    </submittedName>
</protein>
<reference evidence="1 2" key="1">
    <citation type="submission" date="2014-04" db="EMBL/GenBank/DDBJ databases">
        <authorList>
            <consortium name="DOE Joint Genome Institute"/>
            <person name="Kuo A."/>
            <person name="Kohler A."/>
            <person name="Nagy L.G."/>
            <person name="Floudas D."/>
            <person name="Copeland A."/>
            <person name="Barry K.W."/>
            <person name="Cichocki N."/>
            <person name="Veneault-Fourrey C."/>
            <person name="LaButti K."/>
            <person name="Lindquist E.A."/>
            <person name="Lipzen A."/>
            <person name="Lundell T."/>
            <person name="Morin E."/>
            <person name="Murat C."/>
            <person name="Sun H."/>
            <person name="Tunlid A."/>
            <person name="Henrissat B."/>
            <person name="Grigoriev I.V."/>
            <person name="Hibbett D.S."/>
            <person name="Martin F."/>
            <person name="Nordberg H.P."/>
            <person name="Cantor M.N."/>
            <person name="Hua S.X."/>
        </authorList>
    </citation>
    <scope>NUCLEOTIDE SEQUENCE [LARGE SCALE GENOMIC DNA]</scope>
    <source>
        <strain evidence="1 2">Foug A</strain>
    </source>
</reference>
<accession>A0A0C3DG48</accession>
<proteinExistence type="predicted"/>
<sequence>MQHYIRDHLLTLLGIKDLKYIADARDRCNISEEENEAFNQELPGSIQITTNDFRLDLTRSCSTLLNRMAMEVFTEDFYQKVTVDHWYNSPPIPPQYLELNLIGDCFYEHLKYVKSRYKVLVIDMEKSAVATQAKEGKRLQMVSRGVRKGRLYKWHLDTIVGDPQLSKHKHLLEALGTQGMSSDESDTEVPGRSIAYPRVYPKWHSKQLSTFLWQLDPIVKRIHTTPVGRHKRRNLLHIQPHTTNYNPAAVAPMGFPRNCYDKEWLDSLPLRSKASLQVKDVDYKFHDSEDVGP</sequence>
<keyword evidence="2" id="KW-1185">Reference proteome</keyword>
<evidence type="ECO:0000313" key="1">
    <source>
        <dbReference type="EMBL" id="KIM59660.1"/>
    </source>
</evidence>
<dbReference type="AlphaFoldDB" id="A0A0C3DG48"/>
<evidence type="ECO:0000313" key="2">
    <source>
        <dbReference type="Proteomes" id="UP000053989"/>
    </source>
</evidence>
<dbReference type="STRING" id="1036808.A0A0C3DG48"/>
<organism evidence="1 2">
    <name type="scientific">Scleroderma citrinum Foug A</name>
    <dbReference type="NCBI Taxonomy" id="1036808"/>
    <lineage>
        <taxon>Eukaryota</taxon>
        <taxon>Fungi</taxon>
        <taxon>Dikarya</taxon>
        <taxon>Basidiomycota</taxon>
        <taxon>Agaricomycotina</taxon>
        <taxon>Agaricomycetes</taxon>
        <taxon>Agaricomycetidae</taxon>
        <taxon>Boletales</taxon>
        <taxon>Sclerodermatineae</taxon>
        <taxon>Sclerodermataceae</taxon>
        <taxon>Scleroderma</taxon>
    </lineage>
</organism>
<dbReference type="InParanoid" id="A0A0C3DG48"/>
<reference evidence="2" key="2">
    <citation type="submission" date="2015-01" db="EMBL/GenBank/DDBJ databases">
        <title>Evolutionary Origins and Diversification of the Mycorrhizal Mutualists.</title>
        <authorList>
            <consortium name="DOE Joint Genome Institute"/>
            <consortium name="Mycorrhizal Genomics Consortium"/>
            <person name="Kohler A."/>
            <person name="Kuo A."/>
            <person name="Nagy L.G."/>
            <person name="Floudas D."/>
            <person name="Copeland A."/>
            <person name="Barry K.W."/>
            <person name="Cichocki N."/>
            <person name="Veneault-Fourrey C."/>
            <person name="LaButti K."/>
            <person name="Lindquist E.A."/>
            <person name="Lipzen A."/>
            <person name="Lundell T."/>
            <person name="Morin E."/>
            <person name="Murat C."/>
            <person name="Riley R."/>
            <person name="Ohm R."/>
            <person name="Sun H."/>
            <person name="Tunlid A."/>
            <person name="Henrissat B."/>
            <person name="Grigoriev I.V."/>
            <person name="Hibbett D.S."/>
            <person name="Martin F."/>
        </authorList>
    </citation>
    <scope>NUCLEOTIDE SEQUENCE [LARGE SCALE GENOMIC DNA]</scope>
    <source>
        <strain evidence="2">Foug A</strain>
    </source>
</reference>
<dbReference type="EMBL" id="KN822071">
    <property type="protein sequence ID" value="KIM59660.1"/>
    <property type="molecule type" value="Genomic_DNA"/>
</dbReference>
<gene>
    <name evidence="1" type="ORF">SCLCIDRAFT_125716</name>
</gene>